<dbReference type="CDD" id="cd18137">
    <property type="entry name" value="HLD_clamp_pol_III_gamma_tau"/>
    <property type="match status" value="1"/>
</dbReference>
<dbReference type="STRING" id="1798002.A2478_00260"/>
<evidence type="ECO:0000256" key="3">
    <source>
        <dbReference type="ARBA" id="ARBA00022695"/>
    </source>
</evidence>
<evidence type="ECO:0000256" key="6">
    <source>
        <dbReference type="ARBA" id="ARBA00022741"/>
    </source>
</evidence>
<dbReference type="PANTHER" id="PTHR11669">
    <property type="entry name" value="REPLICATION FACTOR C / DNA POLYMERASE III GAMMA-TAU SUBUNIT"/>
    <property type="match status" value="1"/>
</dbReference>
<evidence type="ECO:0000256" key="4">
    <source>
        <dbReference type="ARBA" id="ARBA00022705"/>
    </source>
</evidence>
<dbReference type="EC" id="2.7.7.7" evidence="11"/>
<reference evidence="14 15" key="1">
    <citation type="journal article" date="2016" name="Nat. Commun.">
        <title>Thousands of microbial genomes shed light on interconnected biogeochemical processes in an aquifer system.</title>
        <authorList>
            <person name="Anantharaman K."/>
            <person name="Brown C.T."/>
            <person name="Hug L.A."/>
            <person name="Sharon I."/>
            <person name="Castelle C.J."/>
            <person name="Probst A.J."/>
            <person name="Thomas B.C."/>
            <person name="Singh A."/>
            <person name="Wilkins M.J."/>
            <person name="Karaoz U."/>
            <person name="Brodie E.L."/>
            <person name="Williams K.H."/>
            <person name="Hubbard S.S."/>
            <person name="Banfield J.F."/>
        </authorList>
    </citation>
    <scope>NUCLEOTIDE SEQUENCE [LARGE SCALE GENOMIC DNA]</scope>
</reference>
<comment type="catalytic activity">
    <reaction evidence="10 11">
        <text>DNA(n) + a 2'-deoxyribonucleoside 5'-triphosphate = DNA(n+1) + diphosphate</text>
        <dbReference type="Rhea" id="RHEA:22508"/>
        <dbReference type="Rhea" id="RHEA-COMP:17339"/>
        <dbReference type="Rhea" id="RHEA-COMP:17340"/>
        <dbReference type="ChEBI" id="CHEBI:33019"/>
        <dbReference type="ChEBI" id="CHEBI:61560"/>
        <dbReference type="ChEBI" id="CHEBI:173112"/>
        <dbReference type="EC" id="2.7.7.7"/>
    </reaction>
</comment>
<sequence>MSVALYRKYRPKSFSEVTSQNHIKITLQNELESNRLAHAYLFCGPRGTGKTTLARLISKSANCLDLQPHGEPCNKCKSCLDIMDNKAMDIIEIDAASHTGVENVRENIINNVRFTPTSSKYKIFIIDEVHMLSISSFNALLKVLEEPPKYVIFILATTEIHKVPLTIISRCQRFDFKKIIIPELINRLKWIVSQEGMQVEEKILELVAKNAGGCVRDAESLLEQVLSLDEKSITLEQAELIIPRSNYDTLISLLKNLIDKDTASAINLVNKLVDDGVDIKTFFDNFIEFVRRVMVYKVVRDTADLLHEVDEKMLDQILKLIEGIEASELVNYIEEFLKAKELFKQSYILQLPLEVAIINLTSEPRVRQVVTPTKPLNVVKLKVEPAPAVVDDINENEDQSIENEAEQAENNEQKTENQELSVEVESGVVDAQLEDNVSNEPMPKAGNGLTVTFQQVISRWPYIIKSLTVKNYSLAMSLSVAKPLKLEGNKLIVGFMFELQRSRVDIPNNLVEIVDTLQTEFGINFELMLVVDDKIKLDDITNGRGSGNNIPPPEVERIVSDDPVDQVLNAFGGSVVE</sequence>
<dbReference type="Gene3D" id="3.40.50.300">
    <property type="entry name" value="P-loop containing nucleotide triphosphate hydrolases"/>
    <property type="match status" value="1"/>
</dbReference>
<dbReference type="SUPFAM" id="SSF48019">
    <property type="entry name" value="post-AAA+ oligomerization domain-like"/>
    <property type="match status" value="1"/>
</dbReference>
<dbReference type="NCBIfam" id="TIGR02397">
    <property type="entry name" value="dnaX_nterm"/>
    <property type="match status" value="1"/>
</dbReference>
<evidence type="ECO:0000256" key="8">
    <source>
        <dbReference type="ARBA" id="ARBA00022840"/>
    </source>
</evidence>
<keyword evidence="8 11" id="KW-0067">ATP-binding</keyword>
<organism evidence="14 15">
    <name type="scientific">Candidatus Falkowbacteria bacterium RIFOXYC2_FULL_36_12</name>
    <dbReference type="NCBI Taxonomy" id="1798002"/>
    <lineage>
        <taxon>Bacteria</taxon>
        <taxon>Candidatus Falkowiibacteriota</taxon>
    </lineage>
</organism>
<dbReference type="GO" id="GO:0009360">
    <property type="term" value="C:DNA polymerase III complex"/>
    <property type="evidence" value="ECO:0007669"/>
    <property type="project" value="InterPro"/>
</dbReference>
<feature type="domain" description="AAA+ ATPase" evidence="13">
    <location>
        <begin position="36"/>
        <end position="186"/>
    </location>
</feature>
<dbReference type="Pfam" id="PF13177">
    <property type="entry name" value="DNA_pol3_delta2"/>
    <property type="match status" value="1"/>
</dbReference>
<dbReference type="InterPro" id="IPR008921">
    <property type="entry name" value="DNA_pol3_clamp-load_cplx_C"/>
</dbReference>
<dbReference type="PANTHER" id="PTHR11669:SF0">
    <property type="entry name" value="PROTEIN STICHEL-LIKE 2"/>
    <property type="match status" value="1"/>
</dbReference>
<keyword evidence="9 11" id="KW-0239">DNA-directed DNA polymerase</keyword>
<comment type="subunit">
    <text evidence="11">DNA polymerase III contains a core (composed of alpha, epsilon and theta chains) that associates with a tau subunit. This core dimerizes to form the POLIII' complex. PolIII' associates with the gamma complex (composed of gamma, delta, delta', psi and chi chains) and with the beta chain to form the complete DNA polymerase III complex.</text>
</comment>
<dbReference type="GO" id="GO:0046872">
    <property type="term" value="F:metal ion binding"/>
    <property type="evidence" value="ECO:0007669"/>
    <property type="project" value="UniProtKB-KW"/>
</dbReference>
<dbReference type="Pfam" id="PF22608">
    <property type="entry name" value="DNAX_ATPase_lid"/>
    <property type="match status" value="1"/>
</dbReference>
<keyword evidence="4 11" id="KW-0235">DNA replication</keyword>
<comment type="function">
    <text evidence="11">DNA polymerase III is a complex, multichain enzyme responsible for most of the replicative synthesis in bacteria. This DNA polymerase also exhibits 3' to 5' exonuclease activity.</text>
</comment>
<comment type="caution">
    <text evidence="14">The sequence shown here is derived from an EMBL/GenBank/DDBJ whole genome shotgun (WGS) entry which is preliminary data.</text>
</comment>
<protein>
    <recommendedName>
        <fullName evidence="11">DNA polymerase III subunit gamma/tau</fullName>
        <ecNumber evidence="11">2.7.7.7</ecNumber>
    </recommendedName>
</protein>
<evidence type="ECO:0000256" key="12">
    <source>
        <dbReference type="SAM" id="MobiDB-lite"/>
    </source>
</evidence>
<evidence type="ECO:0000256" key="1">
    <source>
        <dbReference type="ARBA" id="ARBA00006360"/>
    </source>
</evidence>
<dbReference type="SMART" id="SM00382">
    <property type="entry name" value="AAA"/>
    <property type="match status" value="1"/>
</dbReference>
<dbReference type="InterPro" id="IPR012763">
    <property type="entry name" value="DNA_pol_III_sug/sutau_N"/>
</dbReference>
<dbReference type="InterPro" id="IPR045085">
    <property type="entry name" value="HLD_clamp_pol_III_gamma_tau"/>
</dbReference>
<dbReference type="InterPro" id="IPR027417">
    <property type="entry name" value="P-loop_NTPase"/>
</dbReference>
<evidence type="ECO:0000256" key="10">
    <source>
        <dbReference type="ARBA" id="ARBA00049244"/>
    </source>
</evidence>
<dbReference type="GO" id="GO:0003677">
    <property type="term" value="F:DNA binding"/>
    <property type="evidence" value="ECO:0007669"/>
    <property type="project" value="InterPro"/>
</dbReference>
<dbReference type="InterPro" id="IPR022754">
    <property type="entry name" value="DNA_pol_III_gamma-3"/>
</dbReference>
<dbReference type="GO" id="GO:0006261">
    <property type="term" value="P:DNA-templated DNA replication"/>
    <property type="evidence" value="ECO:0007669"/>
    <property type="project" value="TreeGrafter"/>
</dbReference>
<dbReference type="Gene3D" id="1.10.8.60">
    <property type="match status" value="1"/>
</dbReference>
<dbReference type="FunFam" id="3.40.50.300:FF:000014">
    <property type="entry name" value="DNA polymerase III subunit gamma/tau"/>
    <property type="match status" value="1"/>
</dbReference>
<name>A0A1F5SWP3_9BACT</name>
<keyword evidence="2 11" id="KW-0808">Transferase</keyword>
<dbReference type="Gene3D" id="1.20.272.10">
    <property type="match status" value="1"/>
</dbReference>
<dbReference type="InterPro" id="IPR003593">
    <property type="entry name" value="AAA+_ATPase"/>
</dbReference>
<gene>
    <name evidence="11" type="primary">dnaX</name>
    <name evidence="14" type="ORF">A2478_00260</name>
</gene>
<feature type="compositionally biased region" description="Acidic residues" evidence="12">
    <location>
        <begin position="399"/>
        <end position="409"/>
    </location>
</feature>
<keyword evidence="6 11" id="KW-0547">Nucleotide-binding</keyword>
<proteinExistence type="inferred from homology"/>
<evidence type="ECO:0000256" key="2">
    <source>
        <dbReference type="ARBA" id="ARBA00022679"/>
    </source>
</evidence>
<dbReference type="Proteomes" id="UP000179001">
    <property type="component" value="Unassembled WGS sequence"/>
</dbReference>
<dbReference type="GO" id="GO:0005524">
    <property type="term" value="F:ATP binding"/>
    <property type="evidence" value="ECO:0007669"/>
    <property type="project" value="UniProtKB-KW"/>
</dbReference>
<dbReference type="InterPro" id="IPR050238">
    <property type="entry name" value="DNA_Rep/Repair_Clamp_Loader"/>
</dbReference>
<evidence type="ECO:0000256" key="7">
    <source>
        <dbReference type="ARBA" id="ARBA00022833"/>
    </source>
</evidence>
<keyword evidence="5" id="KW-0479">Metal-binding</keyword>
<dbReference type="SUPFAM" id="SSF52540">
    <property type="entry name" value="P-loop containing nucleoside triphosphate hydrolases"/>
    <property type="match status" value="1"/>
</dbReference>
<evidence type="ECO:0000256" key="5">
    <source>
        <dbReference type="ARBA" id="ARBA00022723"/>
    </source>
</evidence>
<evidence type="ECO:0000256" key="11">
    <source>
        <dbReference type="RuleBase" id="RU364063"/>
    </source>
</evidence>
<dbReference type="Pfam" id="PF12169">
    <property type="entry name" value="DNA_pol3_gamma3"/>
    <property type="match status" value="1"/>
</dbReference>
<dbReference type="NCBIfam" id="NF004046">
    <property type="entry name" value="PRK05563.1"/>
    <property type="match status" value="1"/>
</dbReference>
<keyword evidence="3 11" id="KW-0548">Nucleotidyltransferase</keyword>
<evidence type="ECO:0000313" key="14">
    <source>
        <dbReference type="EMBL" id="OGF30873.1"/>
    </source>
</evidence>
<dbReference type="EMBL" id="MFGJ01000008">
    <property type="protein sequence ID" value="OGF30873.1"/>
    <property type="molecule type" value="Genomic_DNA"/>
</dbReference>
<dbReference type="CDD" id="cd00009">
    <property type="entry name" value="AAA"/>
    <property type="match status" value="1"/>
</dbReference>
<evidence type="ECO:0000313" key="15">
    <source>
        <dbReference type="Proteomes" id="UP000179001"/>
    </source>
</evidence>
<feature type="region of interest" description="Disordered" evidence="12">
    <location>
        <begin position="399"/>
        <end position="420"/>
    </location>
</feature>
<accession>A0A1F5SWP3</accession>
<comment type="similarity">
    <text evidence="1 11">Belongs to the DnaX/STICHEL family.</text>
</comment>
<dbReference type="GO" id="GO:0003887">
    <property type="term" value="F:DNA-directed DNA polymerase activity"/>
    <property type="evidence" value="ECO:0007669"/>
    <property type="project" value="UniProtKB-KW"/>
</dbReference>
<dbReference type="AlphaFoldDB" id="A0A1F5SWP3"/>
<evidence type="ECO:0000259" key="13">
    <source>
        <dbReference type="SMART" id="SM00382"/>
    </source>
</evidence>
<evidence type="ECO:0000256" key="9">
    <source>
        <dbReference type="ARBA" id="ARBA00022932"/>
    </source>
</evidence>
<keyword evidence="7" id="KW-0862">Zinc</keyword>